<dbReference type="STRING" id="341036.SAMN05660649_02655"/>
<evidence type="ECO:0008006" key="3">
    <source>
        <dbReference type="Google" id="ProtNLM"/>
    </source>
</evidence>
<dbReference type="EMBL" id="FOOX01000009">
    <property type="protein sequence ID" value="SFG77215.1"/>
    <property type="molecule type" value="Genomic_DNA"/>
</dbReference>
<organism evidence="1 2">
    <name type="scientific">Desulfotruncus arcticus DSM 17038</name>
    <dbReference type="NCBI Taxonomy" id="1121424"/>
    <lineage>
        <taxon>Bacteria</taxon>
        <taxon>Bacillati</taxon>
        <taxon>Bacillota</taxon>
        <taxon>Clostridia</taxon>
        <taxon>Eubacteriales</taxon>
        <taxon>Desulfallaceae</taxon>
        <taxon>Desulfotruncus</taxon>
    </lineage>
</organism>
<keyword evidence="2" id="KW-1185">Reference proteome</keyword>
<dbReference type="Gene3D" id="3.50.50.100">
    <property type="match status" value="1"/>
</dbReference>
<dbReference type="RefSeq" id="WP_165613514.1">
    <property type="nucleotide sequence ID" value="NZ_FOOX01000009.1"/>
</dbReference>
<dbReference type="Proteomes" id="UP000199337">
    <property type="component" value="Unassembled WGS sequence"/>
</dbReference>
<dbReference type="SUPFAM" id="SSF51905">
    <property type="entry name" value="FAD/NAD(P)-binding domain"/>
    <property type="match status" value="1"/>
</dbReference>
<sequence>MARIVIVGGSFGGLTTALQLKQKLKKQHHITLLVLPRGSAVLAQLMR</sequence>
<protein>
    <recommendedName>
        <fullName evidence="3">Pyridine nucleotide-disulphide oxidoreductase</fullName>
    </recommendedName>
</protein>
<dbReference type="AlphaFoldDB" id="A0A1I2UJA9"/>
<name>A0A1I2UJA9_9FIRM</name>
<gene>
    <name evidence="1" type="ORF">SAMN05660649_02655</name>
</gene>
<reference evidence="2" key="1">
    <citation type="submission" date="2016-10" db="EMBL/GenBank/DDBJ databases">
        <authorList>
            <person name="Varghese N."/>
            <person name="Submissions S."/>
        </authorList>
    </citation>
    <scope>NUCLEOTIDE SEQUENCE [LARGE SCALE GENOMIC DNA]</scope>
    <source>
        <strain evidence="2">DSM 17038</strain>
    </source>
</reference>
<dbReference type="InterPro" id="IPR036188">
    <property type="entry name" value="FAD/NAD-bd_sf"/>
</dbReference>
<accession>A0A1I2UJA9</accession>
<evidence type="ECO:0000313" key="2">
    <source>
        <dbReference type="Proteomes" id="UP000199337"/>
    </source>
</evidence>
<evidence type="ECO:0000313" key="1">
    <source>
        <dbReference type="EMBL" id="SFG77215.1"/>
    </source>
</evidence>
<proteinExistence type="predicted"/>